<feature type="domain" description="N-acetyltransferase" evidence="1">
    <location>
        <begin position="11"/>
        <end position="162"/>
    </location>
</feature>
<dbReference type="SUPFAM" id="SSF55729">
    <property type="entry name" value="Acyl-CoA N-acyltransferases (Nat)"/>
    <property type="match status" value="1"/>
</dbReference>
<dbReference type="AlphaFoldDB" id="A0A4R1B1N9"/>
<dbReference type="PANTHER" id="PTHR43415:SF3">
    <property type="entry name" value="GNAT-FAMILY ACETYLTRANSFERASE"/>
    <property type="match status" value="1"/>
</dbReference>
<evidence type="ECO:0000313" key="2">
    <source>
        <dbReference type="EMBL" id="TCJ03981.1"/>
    </source>
</evidence>
<dbReference type="GO" id="GO:0016747">
    <property type="term" value="F:acyltransferase activity, transferring groups other than amino-acyl groups"/>
    <property type="evidence" value="ECO:0007669"/>
    <property type="project" value="InterPro"/>
</dbReference>
<dbReference type="PROSITE" id="PS51186">
    <property type="entry name" value="GNAT"/>
    <property type="match status" value="1"/>
</dbReference>
<dbReference type="Proteomes" id="UP000293846">
    <property type="component" value="Unassembled WGS sequence"/>
</dbReference>
<keyword evidence="2" id="KW-0808">Transferase</keyword>
<evidence type="ECO:0000259" key="1">
    <source>
        <dbReference type="PROSITE" id="PS51186"/>
    </source>
</evidence>
<dbReference type="PANTHER" id="PTHR43415">
    <property type="entry name" value="SPERMIDINE N(1)-ACETYLTRANSFERASE"/>
    <property type="match status" value="1"/>
</dbReference>
<dbReference type="Gene3D" id="3.40.630.30">
    <property type="match status" value="1"/>
</dbReference>
<proteinExistence type="predicted"/>
<reference evidence="2 3" key="1">
    <citation type="submission" date="2019-03" db="EMBL/GenBank/DDBJ databases">
        <authorList>
            <person name="Jensen L."/>
            <person name="Storgaard J."/>
            <person name="Sulaj E."/>
            <person name="Schramm A."/>
            <person name="Marshall I.P.G."/>
        </authorList>
    </citation>
    <scope>NUCLEOTIDE SEQUENCE [LARGE SCALE GENOMIC DNA]</scope>
    <source>
        <strain evidence="2 3">2017H2G3</strain>
    </source>
</reference>
<dbReference type="InterPro" id="IPR000182">
    <property type="entry name" value="GNAT_dom"/>
</dbReference>
<evidence type="ECO:0000313" key="3">
    <source>
        <dbReference type="Proteomes" id="UP000293846"/>
    </source>
</evidence>
<dbReference type="Pfam" id="PF13302">
    <property type="entry name" value="Acetyltransf_3"/>
    <property type="match status" value="1"/>
</dbReference>
<gene>
    <name evidence="2" type="ORF">E0Y62_12240</name>
</gene>
<dbReference type="OrthoDB" id="9795206at2"/>
<dbReference type="InterPro" id="IPR016181">
    <property type="entry name" value="Acyl_CoA_acyltransferase"/>
</dbReference>
<comment type="caution">
    <text evidence="2">The sequence shown here is derived from an EMBL/GenBank/DDBJ whole genome shotgun (WGS) entry which is preliminary data.</text>
</comment>
<accession>A0A4R1B1N9</accession>
<name>A0A4R1B1N9_9BACI</name>
<sequence length="170" mass="19725">MNVENSNIQTIKIRAITIDDYKFVLNWSKDHIFCLSNGWEMNRNEEELKKWWDHCVNNVSKDFIRFGVEFNEKLIGYADLANIKDNTAELGIAIGESSLWGKGLGYTAALWMIEYALTKKGITILNAETHQKNFRSIKMLNKLGFKEVSRVGYEDYLVANNQLIQFKCFI</sequence>
<dbReference type="RefSeq" id="WP_131237028.1">
    <property type="nucleotide sequence ID" value="NZ_SJTH01000012.1"/>
</dbReference>
<organism evidence="2 3">
    <name type="scientific">Cytobacillus praedii</name>
    <dbReference type="NCBI Taxonomy" id="1742358"/>
    <lineage>
        <taxon>Bacteria</taxon>
        <taxon>Bacillati</taxon>
        <taxon>Bacillota</taxon>
        <taxon>Bacilli</taxon>
        <taxon>Bacillales</taxon>
        <taxon>Bacillaceae</taxon>
        <taxon>Cytobacillus</taxon>
    </lineage>
</organism>
<keyword evidence="3" id="KW-1185">Reference proteome</keyword>
<dbReference type="EMBL" id="SJTH01000012">
    <property type="protein sequence ID" value="TCJ03981.1"/>
    <property type="molecule type" value="Genomic_DNA"/>
</dbReference>
<protein>
    <submittedName>
        <fullName evidence="2">N-acetyltransferase</fullName>
    </submittedName>
</protein>